<dbReference type="OrthoDB" id="5296287at2759"/>
<feature type="region of interest" description="Disordered" evidence="6">
    <location>
        <begin position="1"/>
        <end position="158"/>
    </location>
</feature>
<dbReference type="InterPro" id="IPR011701">
    <property type="entry name" value="MFS"/>
</dbReference>
<evidence type="ECO:0000313" key="9">
    <source>
        <dbReference type="EMBL" id="KJR82405.1"/>
    </source>
</evidence>
<organism evidence="9 10">
    <name type="scientific">Sporothrix schenckii 1099-18</name>
    <dbReference type="NCBI Taxonomy" id="1397361"/>
    <lineage>
        <taxon>Eukaryota</taxon>
        <taxon>Fungi</taxon>
        <taxon>Dikarya</taxon>
        <taxon>Ascomycota</taxon>
        <taxon>Pezizomycotina</taxon>
        <taxon>Sordariomycetes</taxon>
        <taxon>Sordariomycetidae</taxon>
        <taxon>Ophiostomatales</taxon>
        <taxon>Ophiostomataceae</taxon>
        <taxon>Sporothrix</taxon>
    </lineage>
</organism>
<feature type="transmembrane region" description="Helical" evidence="7">
    <location>
        <begin position="173"/>
        <end position="194"/>
    </location>
</feature>
<evidence type="ECO:0000256" key="1">
    <source>
        <dbReference type="ARBA" id="ARBA00004141"/>
    </source>
</evidence>
<feature type="transmembrane region" description="Helical" evidence="7">
    <location>
        <begin position="485"/>
        <end position="506"/>
    </location>
</feature>
<feature type="transmembrane region" description="Helical" evidence="7">
    <location>
        <begin position="241"/>
        <end position="261"/>
    </location>
</feature>
<protein>
    <submittedName>
        <fullName evidence="9">Major Facilitator Superfamily protein</fullName>
    </submittedName>
</protein>
<feature type="compositionally biased region" description="Low complexity" evidence="6">
    <location>
        <begin position="7"/>
        <end position="18"/>
    </location>
</feature>
<dbReference type="GeneID" id="27665330"/>
<reference evidence="9 10" key="2">
    <citation type="journal article" date="2015" name="Eukaryot. Cell">
        <title>Asexual propagation of a virulent clone complex in a human and feline outbreak of sporotrichosis.</title>
        <authorList>
            <person name="Teixeira Mde M."/>
            <person name="Rodrigues A.M."/>
            <person name="Tsui C.K."/>
            <person name="de Almeida L.G."/>
            <person name="Van Diepeningen A.D."/>
            <person name="van den Ende B.G."/>
            <person name="Fernandes G.F."/>
            <person name="Kano R."/>
            <person name="Hamelin R.C."/>
            <person name="Lopes-Bezerra L.M."/>
            <person name="Vasconcelos A.T."/>
            <person name="de Hoog S."/>
            <person name="de Camargo Z.P."/>
            <person name="Felipe M.S."/>
        </authorList>
    </citation>
    <scope>NUCLEOTIDE SEQUENCE [LARGE SCALE GENOMIC DNA]</scope>
    <source>
        <strain evidence="9 10">1099-18</strain>
    </source>
</reference>
<feature type="domain" description="Major facilitator superfamily (MFS) profile" evidence="8">
    <location>
        <begin position="175"/>
        <end position="604"/>
    </location>
</feature>
<dbReference type="InterPro" id="IPR020846">
    <property type="entry name" value="MFS_dom"/>
</dbReference>
<comment type="similarity">
    <text evidence="2">Belongs to the major facilitator superfamily.</text>
</comment>
<proteinExistence type="inferred from homology"/>
<evidence type="ECO:0000259" key="8">
    <source>
        <dbReference type="PROSITE" id="PS50850"/>
    </source>
</evidence>
<dbReference type="RefSeq" id="XP_016585081.1">
    <property type="nucleotide sequence ID" value="XM_016730053.1"/>
</dbReference>
<dbReference type="InterPro" id="IPR036259">
    <property type="entry name" value="MFS_trans_sf"/>
</dbReference>
<feature type="compositionally biased region" description="Basic and acidic residues" evidence="6">
    <location>
        <begin position="124"/>
        <end position="137"/>
    </location>
</feature>
<evidence type="ECO:0000256" key="6">
    <source>
        <dbReference type="SAM" id="MobiDB-lite"/>
    </source>
</evidence>
<dbReference type="AlphaFoldDB" id="A0A0F2M0X4"/>
<gene>
    <name evidence="9" type="ORF">SPSK_03212</name>
</gene>
<feature type="compositionally biased region" description="Basic and acidic residues" evidence="6">
    <location>
        <begin position="88"/>
        <end position="105"/>
    </location>
</feature>
<comment type="caution">
    <text evidence="9">The sequence shown here is derived from an EMBL/GenBank/DDBJ whole genome shotgun (WGS) entry which is preliminary data.</text>
</comment>
<dbReference type="PANTHER" id="PTHR23502:SF68">
    <property type="entry name" value="MULTIDRUG TRANSPORTER, PUTATIVE (AFU_ORTHOLOGUE AFUA_3G01120)-RELATED"/>
    <property type="match status" value="1"/>
</dbReference>
<reference evidence="9 10" key="1">
    <citation type="journal article" date="2014" name="BMC Genomics">
        <title>Comparative genomics of the major fungal agents of human and animal Sporotrichosis: Sporothrix schenckii and Sporothrix brasiliensis.</title>
        <authorList>
            <person name="Teixeira M.M."/>
            <person name="de Almeida L.G."/>
            <person name="Kubitschek-Barreira P."/>
            <person name="Alves F.L."/>
            <person name="Kioshima E.S."/>
            <person name="Abadio A.K."/>
            <person name="Fernandes L."/>
            <person name="Derengowski L.S."/>
            <person name="Ferreira K.S."/>
            <person name="Souza R.C."/>
            <person name="Ruiz J.C."/>
            <person name="de Andrade N.C."/>
            <person name="Paes H.C."/>
            <person name="Nicola A.M."/>
            <person name="Albuquerque P."/>
            <person name="Gerber A.L."/>
            <person name="Martins V.P."/>
            <person name="Peconick L.D."/>
            <person name="Neto A.V."/>
            <person name="Chaucanez C.B."/>
            <person name="Silva P.A."/>
            <person name="Cunha O.L."/>
            <person name="de Oliveira F.F."/>
            <person name="dos Santos T.C."/>
            <person name="Barros A.L."/>
            <person name="Soares M.A."/>
            <person name="de Oliveira L.M."/>
            <person name="Marini M.M."/>
            <person name="Villalobos-Duno H."/>
            <person name="Cunha M.M."/>
            <person name="de Hoog S."/>
            <person name="da Silveira J.F."/>
            <person name="Henrissat B."/>
            <person name="Nino-Vega G.A."/>
            <person name="Cisalpino P.S."/>
            <person name="Mora-Montes H.M."/>
            <person name="Almeida S.R."/>
            <person name="Stajich J.E."/>
            <person name="Lopes-Bezerra L.M."/>
            <person name="Vasconcelos A.T."/>
            <person name="Felipe M.S."/>
        </authorList>
    </citation>
    <scope>NUCLEOTIDE SEQUENCE [LARGE SCALE GENOMIC DNA]</scope>
    <source>
        <strain evidence="9 10">1099-18</strain>
    </source>
</reference>
<evidence type="ECO:0000256" key="7">
    <source>
        <dbReference type="SAM" id="Phobius"/>
    </source>
</evidence>
<keyword evidence="3 7" id="KW-0812">Transmembrane</keyword>
<dbReference type="Proteomes" id="UP000033710">
    <property type="component" value="Unassembled WGS sequence"/>
</dbReference>
<sequence>MAEARGAASLASDDTAAAPHTLAQAETASSKSSSALDKETEAEKETRQDDERDEEKRHAREIRAQELEQQAVDEGHDADIPSSIGYVLDERGEAKRRKSIADRSRPTTAKGASKETASAVADADVEKGLAGDAKPDGDASGQDEEQEHDPNVVWWDGPDDPQNPFNWPTWHKALNCTLISALTFITPLASSIFAPGVPALMAEFHSDSNELAAFVVSVYVLGFAFGPLLIAPLSEIYGRNIVYHVCNVCFIAFVVGCALAPSLNTLIAFRFLSGVFGSCPLTNGGGSIADMVSQEHRGAAMASFAVGPLLGPIIGPVAGGFLASAKGWRWVFWLLVILSGFLSVVFFFSMRETYAPLLLERKARRLRKETGNPLLRSKLDAGLTSADYFQRGIFRPLKMLAFSPIVLIFALYMAVVYGYLYLMFTSVTEVFQSTYGFGTNTVGLVYLGLGVGSMAGMVFFSAMSDRYTRRMAAKEGQGMKPEYRLQMLPLGAVLLPIGFFIYGWTAEYHKHWIAPILGMVVIGFANLVIFMSLQLYLVDAFTIYAASALAANTVVRSIAGAVLPLAGLQMYAKLGLGWGNSLLGFIALALVPAPFFINKYGEYLRKRFEIKDL</sequence>
<dbReference type="KEGG" id="ssck:SPSK_03212"/>
<dbReference type="Pfam" id="PF07690">
    <property type="entry name" value="MFS_1"/>
    <property type="match status" value="1"/>
</dbReference>
<feature type="compositionally biased region" description="Polar residues" evidence="6">
    <location>
        <begin position="24"/>
        <end position="35"/>
    </location>
</feature>
<feature type="transmembrane region" description="Helical" evidence="7">
    <location>
        <begin position="444"/>
        <end position="464"/>
    </location>
</feature>
<evidence type="ECO:0000313" key="10">
    <source>
        <dbReference type="Proteomes" id="UP000033710"/>
    </source>
</evidence>
<dbReference type="VEuPathDB" id="FungiDB:SPSK_03212"/>
<dbReference type="EMBL" id="AXCR01000010">
    <property type="protein sequence ID" value="KJR82405.1"/>
    <property type="molecule type" value="Genomic_DNA"/>
</dbReference>
<dbReference type="GO" id="GO:0022857">
    <property type="term" value="F:transmembrane transporter activity"/>
    <property type="evidence" value="ECO:0007669"/>
    <property type="project" value="InterPro"/>
</dbReference>
<evidence type="ECO:0000256" key="5">
    <source>
        <dbReference type="ARBA" id="ARBA00023136"/>
    </source>
</evidence>
<evidence type="ECO:0000256" key="4">
    <source>
        <dbReference type="ARBA" id="ARBA00022989"/>
    </source>
</evidence>
<feature type="transmembrane region" description="Helical" evidence="7">
    <location>
        <begin position="301"/>
        <end position="324"/>
    </location>
</feature>
<dbReference type="FunFam" id="1.20.1250.20:FF:000011">
    <property type="entry name" value="MFS multidrug transporter, putative"/>
    <property type="match status" value="1"/>
</dbReference>
<feature type="transmembrane region" description="Helical" evidence="7">
    <location>
        <begin position="578"/>
        <end position="597"/>
    </location>
</feature>
<keyword evidence="5 7" id="KW-0472">Membrane</keyword>
<name>A0A0F2M0X4_SPOSC</name>
<evidence type="ECO:0000256" key="3">
    <source>
        <dbReference type="ARBA" id="ARBA00022692"/>
    </source>
</evidence>
<feature type="transmembrane region" description="Helical" evidence="7">
    <location>
        <begin position="400"/>
        <end position="424"/>
    </location>
</feature>
<dbReference type="SUPFAM" id="SSF103473">
    <property type="entry name" value="MFS general substrate transporter"/>
    <property type="match status" value="1"/>
</dbReference>
<dbReference type="Gene3D" id="1.20.1250.20">
    <property type="entry name" value="MFS general substrate transporter like domains"/>
    <property type="match status" value="1"/>
</dbReference>
<feature type="transmembrane region" description="Helical" evidence="7">
    <location>
        <begin position="512"/>
        <end position="537"/>
    </location>
</feature>
<evidence type="ECO:0000256" key="2">
    <source>
        <dbReference type="ARBA" id="ARBA00008335"/>
    </source>
</evidence>
<keyword evidence="4 7" id="KW-1133">Transmembrane helix</keyword>
<comment type="subcellular location">
    <subcellularLocation>
        <location evidence="1">Membrane</location>
        <topology evidence="1">Multi-pass membrane protein</topology>
    </subcellularLocation>
</comment>
<feature type="compositionally biased region" description="Basic and acidic residues" evidence="6">
    <location>
        <begin position="36"/>
        <end position="66"/>
    </location>
</feature>
<feature type="transmembrane region" description="Helical" evidence="7">
    <location>
        <begin position="549"/>
        <end position="572"/>
    </location>
</feature>
<feature type="transmembrane region" description="Helical" evidence="7">
    <location>
        <begin position="330"/>
        <end position="348"/>
    </location>
</feature>
<dbReference type="PROSITE" id="PS50850">
    <property type="entry name" value="MFS"/>
    <property type="match status" value="1"/>
</dbReference>
<dbReference type="CDD" id="cd17323">
    <property type="entry name" value="MFS_Tpo1_MDR_like"/>
    <property type="match status" value="1"/>
</dbReference>
<dbReference type="GO" id="GO:0016020">
    <property type="term" value="C:membrane"/>
    <property type="evidence" value="ECO:0007669"/>
    <property type="project" value="UniProtKB-SubCell"/>
</dbReference>
<dbReference type="PANTHER" id="PTHR23502">
    <property type="entry name" value="MAJOR FACILITATOR SUPERFAMILY"/>
    <property type="match status" value="1"/>
</dbReference>
<accession>A0A0F2M0X4</accession>
<feature type="transmembrane region" description="Helical" evidence="7">
    <location>
        <begin position="214"/>
        <end position="234"/>
    </location>
</feature>
<feature type="transmembrane region" description="Helical" evidence="7">
    <location>
        <begin position="267"/>
        <end position="289"/>
    </location>
</feature>